<evidence type="ECO:0000256" key="1">
    <source>
        <dbReference type="SAM" id="MobiDB-lite"/>
    </source>
</evidence>
<protein>
    <submittedName>
        <fullName evidence="2">Uncharacterized protein</fullName>
    </submittedName>
</protein>
<dbReference type="Proteomes" id="UP001642487">
    <property type="component" value="Chromosome 9"/>
</dbReference>
<evidence type="ECO:0000313" key="2">
    <source>
        <dbReference type="EMBL" id="CAK9329292.1"/>
    </source>
</evidence>
<keyword evidence="3" id="KW-1185">Reference proteome</keyword>
<proteinExistence type="predicted"/>
<feature type="region of interest" description="Disordered" evidence="1">
    <location>
        <begin position="1"/>
        <end position="29"/>
    </location>
</feature>
<reference evidence="2 3" key="1">
    <citation type="submission" date="2024-03" db="EMBL/GenBank/DDBJ databases">
        <authorList>
            <person name="Gkanogiannis A."/>
            <person name="Becerra Lopez-Lavalle L."/>
        </authorList>
    </citation>
    <scope>NUCLEOTIDE SEQUENCE [LARGE SCALE GENOMIC DNA]</scope>
</reference>
<sequence>MQPTSIKDLKESRIIHPKPPQPNVSHHEASTLFFQPTKGRAPLKVTHRALCTGTALTDTCMSHLIQGIVDLAT</sequence>
<dbReference type="EMBL" id="OZ021743">
    <property type="protein sequence ID" value="CAK9329292.1"/>
    <property type="molecule type" value="Genomic_DNA"/>
</dbReference>
<organism evidence="2 3">
    <name type="scientific">Citrullus colocynthis</name>
    <name type="common">colocynth</name>
    <dbReference type="NCBI Taxonomy" id="252529"/>
    <lineage>
        <taxon>Eukaryota</taxon>
        <taxon>Viridiplantae</taxon>
        <taxon>Streptophyta</taxon>
        <taxon>Embryophyta</taxon>
        <taxon>Tracheophyta</taxon>
        <taxon>Spermatophyta</taxon>
        <taxon>Magnoliopsida</taxon>
        <taxon>eudicotyledons</taxon>
        <taxon>Gunneridae</taxon>
        <taxon>Pentapetalae</taxon>
        <taxon>rosids</taxon>
        <taxon>fabids</taxon>
        <taxon>Cucurbitales</taxon>
        <taxon>Cucurbitaceae</taxon>
        <taxon>Benincaseae</taxon>
        <taxon>Citrullus</taxon>
    </lineage>
</organism>
<gene>
    <name evidence="2" type="ORF">CITCOLO1_LOCUS21736</name>
</gene>
<evidence type="ECO:0000313" key="3">
    <source>
        <dbReference type="Proteomes" id="UP001642487"/>
    </source>
</evidence>
<name>A0ABP0ZB47_9ROSI</name>
<accession>A0ABP0ZB47</accession>